<dbReference type="PANTHER" id="PTHR43064">
    <property type="entry name" value="PHOSPHORIBOSYLAMINOIMIDAZOLE CARBOXYLASE-RELATED"/>
    <property type="match status" value="1"/>
</dbReference>
<gene>
    <name evidence="3" type="primary">larB</name>
    <name evidence="3" type="ORF">OM076_09705</name>
</gene>
<dbReference type="InterPro" id="IPR000031">
    <property type="entry name" value="PurE_dom"/>
</dbReference>
<reference evidence="3" key="1">
    <citation type="submission" date="2022-10" db="EMBL/GenBank/DDBJ databases">
        <title>The WGS of Solirubrobacter ginsenosidimutans DSM 21036.</title>
        <authorList>
            <person name="Jiang Z."/>
        </authorList>
    </citation>
    <scope>NUCLEOTIDE SEQUENCE</scope>
    <source>
        <strain evidence="3">DSM 21036</strain>
    </source>
</reference>
<dbReference type="Proteomes" id="UP001149140">
    <property type="component" value="Unassembled WGS sequence"/>
</dbReference>
<protein>
    <submittedName>
        <fullName evidence="3">Nickel pincer cofactor biosynthesis protein LarB</fullName>
    </submittedName>
</protein>
<dbReference type="RefSeq" id="WP_270039439.1">
    <property type="nucleotide sequence ID" value="NZ_JAPDOD010000006.1"/>
</dbReference>
<evidence type="ECO:0000256" key="1">
    <source>
        <dbReference type="SAM" id="MobiDB-lite"/>
    </source>
</evidence>
<dbReference type="EMBL" id="JAPDOD010000006">
    <property type="protein sequence ID" value="MDA0160538.1"/>
    <property type="molecule type" value="Genomic_DNA"/>
</dbReference>
<dbReference type="GO" id="GO:0006189">
    <property type="term" value="P:'de novo' IMP biosynthetic process"/>
    <property type="evidence" value="ECO:0007669"/>
    <property type="project" value="InterPro"/>
</dbReference>
<evidence type="ECO:0000313" key="4">
    <source>
        <dbReference type="Proteomes" id="UP001149140"/>
    </source>
</evidence>
<dbReference type="NCBIfam" id="NF033503">
    <property type="entry name" value="LarB"/>
    <property type="match status" value="1"/>
</dbReference>
<accession>A0A9X3MV99</accession>
<sequence>MDRPFVDLGFARVDTDREARQGAPEAIYAEGKTPEEIAAIATALLDGGASSVLVTRADEAARAALRSVAADAQEDERARLAWVARETPTPRGVVTIVSGGTSDGPVVREVQVRAELLGTTVVVHRDAGVAGLHRLEPALEDLKRADCVVVVAGWDAALASVVGGLVAAPVIAVPTSTGYGATFGGVSALLAMITSCAAGVAVVNIDDGFGAGTIAARIARQSAPRDHDAATRATAGGHAAAERPE</sequence>
<evidence type="ECO:0000259" key="2">
    <source>
        <dbReference type="SMART" id="SM01001"/>
    </source>
</evidence>
<dbReference type="AlphaFoldDB" id="A0A9X3MV99"/>
<dbReference type="SUPFAM" id="SSF52255">
    <property type="entry name" value="N5-CAIR mutase (phosphoribosylaminoimidazole carboxylase, PurE)"/>
    <property type="match status" value="1"/>
</dbReference>
<feature type="region of interest" description="Disordered" evidence="1">
    <location>
        <begin position="222"/>
        <end position="245"/>
    </location>
</feature>
<feature type="domain" description="PurE" evidence="2">
    <location>
        <begin position="92"/>
        <end position="224"/>
    </location>
</feature>
<dbReference type="Gene3D" id="3.40.50.1970">
    <property type="match status" value="1"/>
</dbReference>
<organism evidence="3 4">
    <name type="scientific">Solirubrobacter ginsenosidimutans</name>
    <dbReference type="NCBI Taxonomy" id="490573"/>
    <lineage>
        <taxon>Bacteria</taxon>
        <taxon>Bacillati</taxon>
        <taxon>Actinomycetota</taxon>
        <taxon>Thermoleophilia</taxon>
        <taxon>Solirubrobacterales</taxon>
        <taxon>Solirubrobacteraceae</taxon>
        <taxon>Solirubrobacter</taxon>
    </lineage>
</organism>
<dbReference type="GO" id="GO:0016787">
    <property type="term" value="F:hydrolase activity"/>
    <property type="evidence" value="ECO:0007669"/>
    <property type="project" value="InterPro"/>
</dbReference>
<comment type="caution">
    <text evidence="3">The sequence shown here is derived from an EMBL/GenBank/DDBJ whole genome shotgun (WGS) entry which is preliminary data.</text>
</comment>
<proteinExistence type="predicted"/>
<name>A0A9X3MV99_9ACTN</name>
<dbReference type="SMART" id="SM01001">
    <property type="entry name" value="AIRC"/>
    <property type="match status" value="1"/>
</dbReference>
<dbReference type="Pfam" id="PF00731">
    <property type="entry name" value="AIRC"/>
    <property type="match status" value="1"/>
</dbReference>
<dbReference type="PANTHER" id="PTHR43064:SF1">
    <property type="entry name" value="SLL1489 PROTEIN"/>
    <property type="match status" value="1"/>
</dbReference>
<keyword evidence="4" id="KW-1185">Reference proteome</keyword>
<evidence type="ECO:0000313" key="3">
    <source>
        <dbReference type="EMBL" id="MDA0160538.1"/>
    </source>
</evidence>
<dbReference type="InterPro" id="IPR039476">
    <property type="entry name" value="P2CMN_synthase_LarB"/>
</dbReference>